<reference evidence="2" key="1">
    <citation type="journal article" date="2021" name="Proc. Natl. Acad. Sci. U.S.A.">
        <title>A Catalog of Tens of Thousands of Viruses from Human Metagenomes Reveals Hidden Associations with Chronic Diseases.</title>
        <authorList>
            <person name="Tisza M.J."/>
            <person name="Buck C.B."/>
        </authorList>
    </citation>
    <scope>NUCLEOTIDE SEQUENCE</scope>
    <source>
        <strain evidence="2">CtEfN2</strain>
    </source>
</reference>
<keyword evidence="1" id="KW-0472">Membrane</keyword>
<feature type="transmembrane region" description="Helical" evidence="1">
    <location>
        <begin position="12"/>
        <end position="31"/>
    </location>
</feature>
<sequence length="32" mass="3744">MFLFFPSATVFSRLIVLLSLIAFRLIQLLILF</sequence>
<organism evidence="2">
    <name type="scientific">virus sp. ctEfN2</name>
    <dbReference type="NCBI Taxonomy" id="2825810"/>
    <lineage>
        <taxon>Viruses</taxon>
    </lineage>
</organism>
<protein>
    <submittedName>
        <fullName evidence="2">Uncharacterized protein</fullName>
    </submittedName>
</protein>
<accession>A0A8S5RN09</accession>
<dbReference type="EMBL" id="BK059123">
    <property type="protein sequence ID" value="DAE32514.1"/>
    <property type="molecule type" value="Genomic_DNA"/>
</dbReference>
<evidence type="ECO:0000313" key="2">
    <source>
        <dbReference type="EMBL" id="DAE32514.1"/>
    </source>
</evidence>
<proteinExistence type="predicted"/>
<keyword evidence="1" id="KW-0812">Transmembrane</keyword>
<name>A0A8S5RN09_9VIRU</name>
<keyword evidence="1" id="KW-1133">Transmembrane helix</keyword>
<evidence type="ECO:0000256" key="1">
    <source>
        <dbReference type="SAM" id="Phobius"/>
    </source>
</evidence>